<dbReference type="InterPro" id="IPR025578">
    <property type="entry name" value="DUF4359"/>
</dbReference>
<evidence type="ECO:0000313" key="2">
    <source>
        <dbReference type="Proteomes" id="UP001442494"/>
    </source>
</evidence>
<accession>A0ABV0JSD4</accession>
<protein>
    <submittedName>
        <fullName evidence="1">DUF4359 domain-containing protein</fullName>
    </submittedName>
</protein>
<dbReference type="RefSeq" id="WP_190424629.1">
    <property type="nucleotide sequence ID" value="NZ_JAMPKK010000041.1"/>
</dbReference>
<comment type="caution">
    <text evidence="1">The sequence shown here is derived from an EMBL/GenBank/DDBJ whole genome shotgun (WGS) entry which is preliminary data.</text>
</comment>
<proteinExistence type="predicted"/>
<dbReference type="Pfam" id="PF14271">
    <property type="entry name" value="DUF4359"/>
    <property type="match status" value="1"/>
</dbReference>
<dbReference type="Proteomes" id="UP001442494">
    <property type="component" value="Unassembled WGS sequence"/>
</dbReference>
<dbReference type="EMBL" id="JAMPKK010000041">
    <property type="protein sequence ID" value="MEP0866311.1"/>
    <property type="molecule type" value="Genomic_DNA"/>
</dbReference>
<name>A0ABV0JSD4_9CYAN</name>
<organism evidence="1 2">
    <name type="scientific">Funiculus sociatus GB2-A5</name>
    <dbReference type="NCBI Taxonomy" id="2933946"/>
    <lineage>
        <taxon>Bacteria</taxon>
        <taxon>Bacillati</taxon>
        <taxon>Cyanobacteriota</taxon>
        <taxon>Cyanophyceae</taxon>
        <taxon>Coleofasciculales</taxon>
        <taxon>Coleofasciculaceae</taxon>
        <taxon>Funiculus</taxon>
    </lineage>
</organism>
<sequence length="126" mass="14078">MKGLQVVQTIGTVVLAGLGVAMAMTNPSQAEYEEFALQQLTVYLKDNVCAKASEDFGGFLKRQCNLLVETGSPQVKQLIAETTERHNFIFLSIYRTDLSVSSFLPSYHFESVGVFNNIYIYQAQKQ</sequence>
<keyword evidence="2" id="KW-1185">Reference proteome</keyword>
<gene>
    <name evidence="1" type="ORF">NDI37_17770</name>
</gene>
<evidence type="ECO:0000313" key="1">
    <source>
        <dbReference type="EMBL" id="MEP0866311.1"/>
    </source>
</evidence>
<reference evidence="1 2" key="1">
    <citation type="submission" date="2022-04" db="EMBL/GenBank/DDBJ databases">
        <title>Positive selection, recombination, and allopatry shape intraspecific diversity of widespread and dominant cyanobacteria.</title>
        <authorList>
            <person name="Wei J."/>
            <person name="Shu W."/>
            <person name="Hu C."/>
        </authorList>
    </citation>
    <scope>NUCLEOTIDE SEQUENCE [LARGE SCALE GENOMIC DNA]</scope>
    <source>
        <strain evidence="1 2">GB2-A5</strain>
    </source>
</reference>